<evidence type="ECO:0000313" key="3">
    <source>
        <dbReference type="EMBL" id="CAD6441526.1"/>
    </source>
</evidence>
<accession>A0A8H2ZKW3</accession>
<dbReference type="Proteomes" id="UP000624404">
    <property type="component" value="Unassembled WGS sequence"/>
</dbReference>
<comment type="caution">
    <text evidence="3">The sequence shown here is derived from an EMBL/GenBank/DDBJ whole genome shotgun (WGS) entry which is preliminary data.</text>
</comment>
<evidence type="ECO:0000259" key="2">
    <source>
        <dbReference type="Pfam" id="PF12937"/>
    </source>
</evidence>
<protein>
    <submittedName>
        <fullName evidence="3">4bc56b38-f55b-45aa-8374-a63236ad1b9d</fullName>
    </submittedName>
</protein>
<name>A0A8H2ZKW3_9HELO</name>
<organism evidence="3 4">
    <name type="scientific">Sclerotinia trifoliorum</name>
    <dbReference type="NCBI Taxonomy" id="28548"/>
    <lineage>
        <taxon>Eukaryota</taxon>
        <taxon>Fungi</taxon>
        <taxon>Dikarya</taxon>
        <taxon>Ascomycota</taxon>
        <taxon>Pezizomycotina</taxon>
        <taxon>Leotiomycetes</taxon>
        <taxon>Helotiales</taxon>
        <taxon>Sclerotiniaceae</taxon>
        <taxon>Sclerotinia</taxon>
    </lineage>
</organism>
<dbReference type="OrthoDB" id="3971593at2759"/>
<dbReference type="EMBL" id="CAJHIA010000006">
    <property type="protein sequence ID" value="CAD6441526.1"/>
    <property type="molecule type" value="Genomic_DNA"/>
</dbReference>
<feature type="domain" description="F-box" evidence="2">
    <location>
        <begin position="210"/>
        <end position="254"/>
    </location>
</feature>
<feature type="region of interest" description="Disordered" evidence="1">
    <location>
        <begin position="165"/>
        <end position="184"/>
    </location>
</feature>
<dbReference type="AlphaFoldDB" id="A0A8H2ZKW3"/>
<dbReference type="Pfam" id="PF12937">
    <property type="entry name" value="F-box-like"/>
    <property type="match status" value="1"/>
</dbReference>
<evidence type="ECO:0000256" key="1">
    <source>
        <dbReference type="SAM" id="MobiDB-lite"/>
    </source>
</evidence>
<evidence type="ECO:0000313" key="4">
    <source>
        <dbReference type="Proteomes" id="UP000624404"/>
    </source>
</evidence>
<keyword evidence="4" id="KW-1185">Reference proteome</keyword>
<feature type="region of interest" description="Disordered" evidence="1">
    <location>
        <begin position="559"/>
        <end position="598"/>
    </location>
</feature>
<gene>
    <name evidence="3" type="ORF">SCLTRI_LOCUS1313</name>
</gene>
<reference evidence="3" key="1">
    <citation type="submission" date="2020-10" db="EMBL/GenBank/DDBJ databases">
        <authorList>
            <person name="Kusch S."/>
        </authorList>
    </citation>
    <scope>NUCLEOTIDE SEQUENCE</scope>
    <source>
        <strain evidence="3">SwB9</strain>
    </source>
</reference>
<proteinExistence type="predicted"/>
<feature type="region of interest" description="Disordered" evidence="1">
    <location>
        <begin position="128"/>
        <end position="160"/>
    </location>
</feature>
<sequence length="717" mass="81361">MHLWLLQNHIHYIDLRHYRFDLSCILIVACELTIFCPNLARPGFTNYTTLFIFSITQSLLTPIQPSHLSLHHQVVQLKLLRLQYHSNSSFGPTHSLSSPANFNMPTKKKNNVSHQAIQTKLPYAVSKRKTDQSFQVPQTKRAKNYIEISDSDNDDEDSQVDAANSSFTTVGSDDDGNESDTGSVIIVDSRPPALTAEVVAQSVKLDELIRKIPTEVHQTIAMFLPSDADITRYSRVCKRTYSAISDSVWRYRFLEKFDAVPSLSLPLLTKKYKFRCATTKLYTKFDLNEYRYLGNSVVKQIEQAQEKVLDMLQNLIIESDARRGYDDNGDKVVVSRNLDYIRNYVSFVSGIPHTGDIIDIVDSIAKTKNNWRLKAVCSVDGDADANTRVLLIQLCLTSISLDPRYCTNTISHFDLSQAEAYASPARQPLFLGRWKGDLNVRWCLHVANFFKFHLKAGKGEGLLAHAYADLHQSQLPQPWLGRLKSGTQQLGSHWKGAYFYMDGDELARIREAEEDTDDGPYSDELDGGESFQDISLLFDDQKFSERNWPKSWESILRSDPFSNAVPEPTHRHGSRRNTRSSRSGKDHRKPKENPNPGVKYFYGSSRDSVSAAHLYGAVHGIPPQHGIPGFQRITIMKFFPDKNGDYDGGQTWGYEGCVLPGSRIIVGRWFDALAMAHRDVMSGPFIFWNVDESDAHEPIDGKEALEFFRLMKFHGHC</sequence>
<feature type="compositionally biased region" description="Acidic residues" evidence="1">
    <location>
        <begin position="149"/>
        <end position="159"/>
    </location>
</feature>
<dbReference type="SUPFAM" id="SSF81383">
    <property type="entry name" value="F-box domain"/>
    <property type="match status" value="1"/>
</dbReference>
<dbReference type="InterPro" id="IPR001810">
    <property type="entry name" value="F-box_dom"/>
</dbReference>
<dbReference type="InterPro" id="IPR036047">
    <property type="entry name" value="F-box-like_dom_sf"/>
</dbReference>